<dbReference type="GO" id="GO:0032389">
    <property type="term" value="C:MutLalpha complex"/>
    <property type="evidence" value="ECO:0007669"/>
    <property type="project" value="TreeGrafter"/>
</dbReference>
<feature type="region of interest" description="Disordered" evidence="6">
    <location>
        <begin position="19"/>
        <end position="79"/>
    </location>
</feature>
<feature type="compositionally biased region" description="Low complexity" evidence="6">
    <location>
        <begin position="30"/>
        <end position="41"/>
    </location>
</feature>
<keyword evidence="5" id="KW-0539">Nucleus</keyword>
<proteinExistence type="inferred from homology"/>
<gene>
    <name evidence="8" type="ORF">IV203_015972</name>
    <name evidence="9" type="ORF">IV203_030635</name>
</gene>
<keyword evidence="9" id="KW-0378">Hydrolase</keyword>
<name>A0A9K3LTF7_9STRA</name>
<organism evidence="9 10">
    <name type="scientific">Nitzschia inconspicua</name>
    <dbReference type="NCBI Taxonomy" id="303405"/>
    <lineage>
        <taxon>Eukaryota</taxon>
        <taxon>Sar</taxon>
        <taxon>Stramenopiles</taxon>
        <taxon>Ochrophyta</taxon>
        <taxon>Bacillariophyta</taxon>
        <taxon>Bacillariophyceae</taxon>
        <taxon>Bacillariophycidae</taxon>
        <taxon>Bacillariales</taxon>
        <taxon>Bacillariaceae</taxon>
        <taxon>Nitzschia</taxon>
    </lineage>
</organism>
<evidence type="ECO:0000256" key="5">
    <source>
        <dbReference type="ARBA" id="ARBA00023242"/>
    </source>
</evidence>
<dbReference type="FunFam" id="3.30.565.10:FF:000003">
    <property type="entry name" value="DNA mismatch repair endonuclease MutL"/>
    <property type="match status" value="1"/>
</dbReference>
<evidence type="ECO:0000256" key="2">
    <source>
        <dbReference type="ARBA" id="ARBA00006082"/>
    </source>
</evidence>
<comment type="subcellular location">
    <subcellularLocation>
        <location evidence="1">Nucleus</location>
    </subcellularLocation>
</comment>
<dbReference type="GO" id="GO:0005524">
    <property type="term" value="F:ATP binding"/>
    <property type="evidence" value="ECO:0007669"/>
    <property type="project" value="InterPro"/>
</dbReference>
<evidence type="ECO:0000256" key="4">
    <source>
        <dbReference type="ARBA" id="ARBA00023204"/>
    </source>
</evidence>
<dbReference type="EMBL" id="JAGRRH010000006">
    <property type="protein sequence ID" value="KAG7367892.1"/>
    <property type="molecule type" value="Genomic_DNA"/>
</dbReference>
<keyword evidence="10" id="KW-1185">Reference proteome</keyword>
<feature type="domain" description="DNA mismatch repair protein S5" evidence="7">
    <location>
        <begin position="327"/>
        <end position="495"/>
    </location>
</feature>
<evidence type="ECO:0000256" key="6">
    <source>
        <dbReference type="SAM" id="MobiDB-lite"/>
    </source>
</evidence>
<dbReference type="CDD" id="cd16926">
    <property type="entry name" value="HATPase_MutL-MLH-PMS-like"/>
    <property type="match status" value="1"/>
</dbReference>
<feature type="compositionally biased region" description="Low complexity" evidence="6">
    <location>
        <begin position="60"/>
        <end position="79"/>
    </location>
</feature>
<feature type="compositionally biased region" description="Basic and acidic residues" evidence="6">
    <location>
        <begin position="546"/>
        <end position="567"/>
    </location>
</feature>
<dbReference type="SMART" id="SM01340">
    <property type="entry name" value="DNA_mis_repair"/>
    <property type="match status" value="1"/>
</dbReference>
<dbReference type="GO" id="GO:0006298">
    <property type="term" value="P:mismatch repair"/>
    <property type="evidence" value="ECO:0007669"/>
    <property type="project" value="InterPro"/>
</dbReference>
<reference evidence="9" key="2">
    <citation type="submission" date="2021-04" db="EMBL/GenBank/DDBJ databases">
        <authorList>
            <person name="Podell S."/>
        </authorList>
    </citation>
    <scope>NUCLEOTIDE SEQUENCE</scope>
    <source>
        <strain evidence="9">Hildebrandi</strain>
    </source>
</reference>
<sequence length="991" mass="109089">MSSSELPPPPVSAFAAFLAARRKKEPNETPPASSAIQISSPNATNNDKIASNDVTKVKKSPPSSVSNSHSSSSKSTSASCSNASNIALLPQHVIDQIAAGEVVQRPVSVVKELLENSLDAGATHIVVHVERGGLSKLSISDNGSGISPTDLPLLATRHATSKLKTVDDFSTLSTFGFRGEAVASTSMVSRLLTVTTRTVNHPTAYTQCYQNGRPMSDKPKPCARTVGTTLVVQDLFYNVPHRQKAYQKRENEEYAKILSVVQQYAVHYPTVGFVCQRSTLKQGLVVDCYTSQIPAVKALLQSREAAKRDGDDVHCRNRIHEATKEILSHVLEANLMKQLIYFECGSNREETILSSSKTSDAVTKPLVNSAATNNNNFQLEFAAQVYCTPPNHNNNQSNKTVNNNNNNIAHGKFILFLNDRLVDLASLKRAMEDVYVDFTTGTGNSKVSKPVVVVNLRVPGTQVDVNVHPSKRQVALMFQEDIVEAITKALRQQLEGCGHTFATTMPPGRAMIKNPYDKTSSQDSKNKTSDNATSMNTRQTKRNAPPKKDEQNDETEKSIEEDKKKDDESDNETSLPLDKTTDHSGNSAPVSKTTNADCPSTSKKRKIAPSKMIRTHDAARAGAIEPFLVSTQKPSATQDSVQLTSDTTQPVSLRFQRQHTPECVLFDSSPAKTMDLSQPGSFASALKCNCAPEVARQTVLVKQPTVRPKRVVPTECHYKSIKTLRKKLIKRQCLETTTKLRQAFFMGTLSHQRSLVQCGEELVMINHMEMAKELFYQLALARFGGGAAMAHLGEVGSSGGIHIQTLLEQALQQEDNLVLKSEQDGTAPTLNETGEVLAVNDTNRRLAHQATSFLLQHADMLHDYFSIRIEEMERDEVNANIDNTVDAILTGLPVLLDGHSPQPHGLPIFLLRLANQVDYSEELPCFYGICQELGNYYSMLPTEDMDLNPFVQHTLFPALSYLLIPSTNIHRDGHFSSMTKLSTLYKVFERC</sequence>
<dbReference type="InterPro" id="IPR002099">
    <property type="entry name" value="MutL/Mlh/PMS"/>
</dbReference>
<dbReference type="AlphaFoldDB" id="A0A9K3LTF7"/>
<evidence type="ECO:0000259" key="7">
    <source>
        <dbReference type="SMART" id="SM01340"/>
    </source>
</evidence>
<comment type="caution">
    <text evidence="9">The sequence shown here is derived from an EMBL/GenBank/DDBJ whole genome shotgun (WGS) entry which is preliminary data.</text>
</comment>
<protein>
    <submittedName>
        <fullName evidence="9">Dienelactone hydrolase family protein</fullName>
    </submittedName>
</protein>
<feature type="region of interest" description="Disordered" evidence="6">
    <location>
        <begin position="500"/>
        <end position="613"/>
    </location>
</feature>
<keyword evidence="3" id="KW-0227">DNA damage</keyword>
<dbReference type="Pfam" id="PF01119">
    <property type="entry name" value="DNA_mis_repair"/>
    <property type="match status" value="1"/>
</dbReference>
<dbReference type="InterPro" id="IPR038973">
    <property type="entry name" value="MutL/Mlh/Pms-like"/>
</dbReference>
<evidence type="ECO:0000256" key="3">
    <source>
        <dbReference type="ARBA" id="ARBA00022763"/>
    </source>
</evidence>
<dbReference type="GO" id="GO:0140664">
    <property type="term" value="F:ATP-dependent DNA damage sensor activity"/>
    <property type="evidence" value="ECO:0007669"/>
    <property type="project" value="InterPro"/>
</dbReference>
<dbReference type="NCBIfam" id="TIGR00585">
    <property type="entry name" value="mutl"/>
    <property type="match status" value="1"/>
</dbReference>
<dbReference type="Proteomes" id="UP000693970">
    <property type="component" value="Unassembled WGS sequence"/>
</dbReference>
<dbReference type="EMBL" id="JAGRRH010000020">
    <property type="protein sequence ID" value="KAG7347267.1"/>
    <property type="molecule type" value="Genomic_DNA"/>
</dbReference>
<evidence type="ECO:0000256" key="1">
    <source>
        <dbReference type="ARBA" id="ARBA00004123"/>
    </source>
</evidence>
<feature type="compositionally biased region" description="Polar residues" evidence="6">
    <location>
        <begin position="42"/>
        <end position="54"/>
    </location>
</feature>
<accession>A0A9K3LTF7</accession>
<evidence type="ECO:0000313" key="8">
    <source>
        <dbReference type="EMBL" id="KAG7347267.1"/>
    </source>
</evidence>
<feature type="compositionally biased region" description="Polar residues" evidence="6">
    <location>
        <begin position="583"/>
        <end position="601"/>
    </location>
</feature>
<dbReference type="OrthoDB" id="10254304at2759"/>
<dbReference type="PANTHER" id="PTHR10073:SF12">
    <property type="entry name" value="DNA MISMATCH REPAIR PROTEIN MLH1"/>
    <property type="match status" value="1"/>
</dbReference>
<evidence type="ECO:0000313" key="9">
    <source>
        <dbReference type="EMBL" id="KAG7367892.1"/>
    </source>
</evidence>
<reference evidence="9" key="1">
    <citation type="journal article" date="2021" name="Sci. Rep.">
        <title>Diploid genomic architecture of Nitzschia inconspicua, an elite biomass production diatom.</title>
        <authorList>
            <person name="Oliver A."/>
            <person name="Podell S."/>
            <person name="Pinowska A."/>
            <person name="Traller J.C."/>
            <person name="Smith S.R."/>
            <person name="McClure R."/>
            <person name="Beliaev A."/>
            <person name="Bohutskyi P."/>
            <person name="Hill E.A."/>
            <person name="Rabines A."/>
            <person name="Zheng H."/>
            <person name="Allen L.Z."/>
            <person name="Kuo A."/>
            <person name="Grigoriev I.V."/>
            <person name="Allen A.E."/>
            <person name="Hazlebeck D."/>
            <person name="Allen E.E."/>
        </authorList>
    </citation>
    <scope>NUCLEOTIDE SEQUENCE</scope>
    <source>
        <strain evidence="9">Hildebrandi</strain>
    </source>
</reference>
<feature type="compositionally biased region" description="Polar residues" evidence="6">
    <location>
        <begin position="517"/>
        <end position="538"/>
    </location>
</feature>
<dbReference type="GO" id="GO:0030983">
    <property type="term" value="F:mismatched DNA binding"/>
    <property type="evidence" value="ECO:0007669"/>
    <property type="project" value="InterPro"/>
</dbReference>
<dbReference type="InterPro" id="IPR013507">
    <property type="entry name" value="DNA_mismatch_S5_2-like"/>
</dbReference>
<keyword evidence="4" id="KW-0234">DNA repair</keyword>
<comment type="similarity">
    <text evidence="2">Belongs to the DNA mismatch repair MutL/HexB family.</text>
</comment>
<dbReference type="Pfam" id="PF16413">
    <property type="entry name" value="Mlh1_C"/>
    <property type="match status" value="1"/>
</dbReference>
<dbReference type="Pfam" id="PF13589">
    <property type="entry name" value="HATPase_c_3"/>
    <property type="match status" value="1"/>
</dbReference>
<dbReference type="PANTHER" id="PTHR10073">
    <property type="entry name" value="DNA MISMATCH REPAIR PROTEIN MLH, PMS, MUTL"/>
    <property type="match status" value="1"/>
</dbReference>
<evidence type="ECO:0000313" key="10">
    <source>
        <dbReference type="Proteomes" id="UP000693970"/>
    </source>
</evidence>
<dbReference type="GO" id="GO:0016887">
    <property type="term" value="F:ATP hydrolysis activity"/>
    <property type="evidence" value="ECO:0007669"/>
    <property type="project" value="InterPro"/>
</dbReference>
<dbReference type="InterPro" id="IPR032189">
    <property type="entry name" value="Mlh1_C"/>
</dbReference>